<reference evidence="1" key="1">
    <citation type="submission" date="2021-06" db="EMBL/GenBank/DDBJ databases">
        <authorList>
            <person name="Kallberg Y."/>
            <person name="Tangrot J."/>
            <person name="Rosling A."/>
        </authorList>
    </citation>
    <scope>NUCLEOTIDE SEQUENCE</scope>
    <source>
        <strain evidence="1">MA453B</strain>
    </source>
</reference>
<evidence type="ECO:0000313" key="2">
    <source>
        <dbReference type="Proteomes" id="UP000789405"/>
    </source>
</evidence>
<dbReference type="OrthoDB" id="10620976at2759"/>
<accession>A0A9N9JTN9</accession>
<dbReference type="AlphaFoldDB" id="A0A9N9JTN9"/>
<gene>
    <name evidence="1" type="ORF">DERYTH_LOCUS22308</name>
</gene>
<protein>
    <submittedName>
        <fullName evidence="1">26199_t:CDS:1</fullName>
    </submittedName>
</protein>
<dbReference type="EMBL" id="CAJVPY010030598">
    <property type="protein sequence ID" value="CAG8795596.1"/>
    <property type="molecule type" value="Genomic_DNA"/>
</dbReference>
<sequence length="144" mass="16285">MWERMLDLMNKGEMIRDNNSLIGKNQPNDLQQLLKVSSLTPQVATYVSPTTENPMEQVVSLLQEVASAVVNKTNKNEVATCHVNTDKIEKQMKTKPAVSLVNTNLDNKAPKRTSIKKSQGQGDKRLKMTNIGFQVKEYMFVKMM</sequence>
<comment type="caution">
    <text evidence="1">The sequence shown here is derived from an EMBL/GenBank/DDBJ whole genome shotgun (WGS) entry which is preliminary data.</text>
</comment>
<dbReference type="Proteomes" id="UP000789405">
    <property type="component" value="Unassembled WGS sequence"/>
</dbReference>
<evidence type="ECO:0000313" key="1">
    <source>
        <dbReference type="EMBL" id="CAG8795596.1"/>
    </source>
</evidence>
<feature type="non-terminal residue" evidence="1">
    <location>
        <position position="144"/>
    </location>
</feature>
<proteinExistence type="predicted"/>
<organism evidence="1 2">
    <name type="scientific">Dentiscutata erythropus</name>
    <dbReference type="NCBI Taxonomy" id="1348616"/>
    <lineage>
        <taxon>Eukaryota</taxon>
        <taxon>Fungi</taxon>
        <taxon>Fungi incertae sedis</taxon>
        <taxon>Mucoromycota</taxon>
        <taxon>Glomeromycotina</taxon>
        <taxon>Glomeromycetes</taxon>
        <taxon>Diversisporales</taxon>
        <taxon>Gigasporaceae</taxon>
        <taxon>Dentiscutata</taxon>
    </lineage>
</organism>
<name>A0A9N9JTN9_9GLOM</name>
<keyword evidence="2" id="KW-1185">Reference proteome</keyword>